<dbReference type="Proteomes" id="UP000290909">
    <property type="component" value="Chromosome"/>
</dbReference>
<sequence>MINIQTLLQYTASDEAVVEIENFINYKTLTVFEFHTVFSHLIKLKFELGRYEDVVRQGVTYYERLNKEVIKDKLDLINFIIDAALILRKFDVAYQFIQIYKEELPVLENYKAQLKLIEFKKLTNQDYVHELEALKEDFIPEEIKLKILKELLEIYLNTGKEHKIIDLIDELKRVDLKQTYIPDYFETLYKLNQIDDLKKLAESYKGHQLYAMDAYLALLRIYIIERDFHRATILDADYEVMLENAPVNYKLKIYPLLITLYTELKNKYNIDLFTKKLKQITKEEKKEKKTKSVDGKEIVLETKQEESFTPLKIKPKSNTLQNFNHLVDLIGYSHQISETKNLRDTLRSFFMKLEEYLVVKDLIVFKADTETLFNYKKERLYDKTLLKSSYADTVIYEIIKDGEERFGTIETLKYDKNILTLNKYTDDIKYLFAFPIYDQGVFLVHFDIDVIDPGEYYDLLRGISSILYTMLVDEEKRQRLRDDLQFLKKIFDSNLTPYRIMCEAHTSYNIPAQKLLNADSHMPYEIFLRNLGVHEVKSYEILIERLFSKPNLSDAVTYLYQGKQIRERLISIQDKNEIKIISTYEDLTNYYEERSKLVMEATVDFETSLPNMNALNENLVELIKDKGSFILLSFNESILPIYGYDVAIQFFKEFGQVTKKFFTDGEVYRFSTYQLFLYIPYNDIRSVTKMVKDYLRFVENYESQVINYEKFQPKLSIIRYPVVTEEKNPAKLFRYLELSLDYLKRLGTDEHFIYFEHKIYEDEVFEQQVINYLNEAMNKSQLSLSFNQIIDVDRNVVWQYESELVLPNMDIDSKYLLAIAKKRNRLFDLEKYHIKMVCEFLNTLEKETQKLVKITIPIAKETFTDLNFNPYVFGLFQKYEIPFEFIRFKIKGDNLKSREHITLIDELAKVGIGMDTTSVEVALNYPFNAVHLDYKKNDSKWNDYIKLLNLMLQNHQMALVIRDVKTKEQKEQLQELQIKYIEGPIYKRITADQLFYKIAGN</sequence>
<dbReference type="AlphaFoldDB" id="A0A449BJB7"/>
<accession>A0A449BJB7</accession>
<dbReference type="InterPro" id="IPR035919">
    <property type="entry name" value="EAL_sf"/>
</dbReference>
<evidence type="ECO:0000313" key="3">
    <source>
        <dbReference type="Proteomes" id="UP000290909"/>
    </source>
</evidence>
<dbReference type="SUPFAM" id="SSF141868">
    <property type="entry name" value="EAL domain-like"/>
    <property type="match status" value="1"/>
</dbReference>
<proteinExistence type="predicted"/>
<dbReference type="Pfam" id="PF00563">
    <property type="entry name" value="EAL"/>
    <property type="match status" value="1"/>
</dbReference>
<dbReference type="STRING" id="1408416.GCA_000702765_00913"/>
<dbReference type="InterPro" id="IPR001633">
    <property type="entry name" value="EAL_dom"/>
</dbReference>
<evidence type="ECO:0000259" key="1">
    <source>
        <dbReference type="Pfam" id="PF00563"/>
    </source>
</evidence>
<keyword evidence="3" id="KW-1185">Reference proteome</keyword>
<protein>
    <submittedName>
        <fullName evidence="2">Cyclic-di-GMP phosphodiesterase</fullName>
    </submittedName>
</protein>
<gene>
    <name evidence="2" type="ORF">NCTC10172_00571</name>
</gene>
<evidence type="ECO:0000313" key="2">
    <source>
        <dbReference type="EMBL" id="VEU82554.1"/>
    </source>
</evidence>
<dbReference type="Gene3D" id="3.20.20.450">
    <property type="entry name" value="EAL domain"/>
    <property type="match status" value="1"/>
</dbReference>
<organism evidence="2 3">
    <name type="scientific">Acholeplasma hippikon</name>
    <dbReference type="NCBI Taxonomy" id="264636"/>
    <lineage>
        <taxon>Bacteria</taxon>
        <taxon>Bacillati</taxon>
        <taxon>Mycoplasmatota</taxon>
        <taxon>Mollicutes</taxon>
        <taxon>Acholeplasmatales</taxon>
        <taxon>Acholeplasmataceae</taxon>
        <taxon>Acholeplasma</taxon>
    </lineage>
</organism>
<dbReference type="RefSeq" id="WP_035369349.1">
    <property type="nucleotide sequence ID" value="NZ_LR215050.1"/>
</dbReference>
<reference evidence="2 3" key="1">
    <citation type="submission" date="2019-01" db="EMBL/GenBank/DDBJ databases">
        <authorList>
            <consortium name="Pathogen Informatics"/>
        </authorList>
    </citation>
    <scope>NUCLEOTIDE SEQUENCE [LARGE SCALE GENOMIC DNA]</scope>
    <source>
        <strain evidence="2 3">NCTC10172</strain>
    </source>
</reference>
<dbReference type="EMBL" id="LR215050">
    <property type="protein sequence ID" value="VEU82554.1"/>
    <property type="molecule type" value="Genomic_DNA"/>
</dbReference>
<name>A0A449BJB7_9MOLU</name>
<feature type="domain" description="EAL" evidence="1">
    <location>
        <begin position="773"/>
        <end position="986"/>
    </location>
</feature>
<dbReference type="KEGG" id="ahk:NCTC10172_00571"/>